<protein>
    <recommendedName>
        <fullName evidence="3">F-box domain-containing protein</fullName>
    </recommendedName>
</protein>
<proteinExistence type="predicted"/>
<evidence type="ECO:0000313" key="1">
    <source>
        <dbReference type="EMBL" id="RVD87327.1"/>
    </source>
</evidence>
<evidence type="ECO:0000313" key="2">
    <source>
        <dbReference type="Proteomes" id="UP000283090"/>
    </source>
</evidence>
<evidence type="ECO:0008006" key="3">
    <source>
        <dbReference type="Google" id="ProtNLM"/>
    </source>
</evidence>
<dbReference type="RefSeq" id="XP_067492871.1">
    <property type="nucleotide sequence ID" value="XM_067630204.1"/>
</dbReference>
<comment type="caution">
    <text evidence="1">The sequence shown here is derived from an EMBL/GenBank/DDBJ whole genome shotgun (WGS) entry which is preliminary data.</text>
</comment>
<dbReference type="Proteomes" id="UP000283090">
    <property type="component" value="Unassembled WGS sequence"/>
</dbReference>
<reference evidence="1 2" key="1">
    <citation type="submission" date="2019-01" db="EMBL/GenBank/DDBJ databases">
        <title>Intercellular communication is required for trap formation in the nematode-trapping fungus Duddingtonia flagrans.</title>
        <authorList>
            <person name="Youssar L."/>
            <person name="Wernet V."/>
            <person name="Hensel N."/>
            <person name="Hildebrandt H.-G."/>
            <person name="Fischer R."/>
        </authorList>
    </citation>
    <scope>NUCLEOTIDE SEQUENCE [LARGE SCALE GENOMIC DNA]</scope>
    <source>
        <strain evidence="1 2">CBS H-5679</strain>
    </source>
</reference>
<name>A0A437A8N5_ARTFL</name>
<organism evidence="1 2">
    <name type="scientific">Arthrobotrys flagrans</name>
    <name type="common">Nematode-trapping fungus</name>
    <name type="synonym">Trichothecium flagrans</name>
    <dbReference type="NCBI Taxonomy" id="97331"/>
    <lineage>
        <taxon>Eukaryota</taxon>
        <taxon>Fungi</taxon>
        <taxon>Dikarya</taxon>
        <taxon>Ascomycota</taxon>
        <taxon>Pezizomycotina</taxon>
        <taxon>Orbiliomycetes</taxon>
        <taxon>Orbiliales</taxon>
        <taxon>Orbiliaceae</taxon>
        <taxon>Arthrobotrys</taxon>
    </lineage>
</organism>
<dbReference type="GeneID" id="93583879"/>
<dbReference type="AlphaFoldDB" id="A0A437A8N5"/>
<dbReference type="EMBL" id="SAEB01000003">
    <property type="protein sequence ID" value="RVD87327.1"/>
    <property type="molecule type" value="Genomic_DNA"/>
</dbReference>
<keyword evidence="2" id="KW-1185">Reference proteome</keyword>
<dbReference type="OrthoDB" id="5413292at2759"/>
<dbReference type="VEuPathDB" id="FungiDB:DFL_001568"/>
<sequence>MPIKFGLKRDVSPGGYQYYKEMGVITRYYGPLDNGDPFISLFQPFQNLRSIEFDERAAISWTGYLRVVASILVSKPTLEDLTLRHRLASLPDVRYEMPADMASVQNILSKGFFSKLSSLTIILGRRFEPSEMGYEYFHQLMEVFEGATNEVTVFKLFANYSKLDETDPLLIDGISDDKGGSPSPVKIWSFPKLRTVEIHAHNFPTAGTMRSIGKSSLGKAKKLKFPCDIMNMDFNVLSENLPSFQSLEELSIWDPQWPEAREYNDEELLPICEKFSLLKNNFERLNRVHWTLGYQKLTTQCTLKYPTHSKMSIPIVSFVRSKGTTVLDKITPSLPEPAMYIKEGYILAR</sequence>
<gene>
    <name evidence="1" type="ORF">DFL_001568</name>
</gene>
<accession>A0A437A8N5</accession>